<proteinExistence type="predicted"/>
<comment type="caution">
    <text evidence="1">The sequence shown here is derived from an EMBL/GenBank/DDBJ whole genome shotgun (WGS) entry which is preliminary data.</text>
</comment>
<name>A0ABR2ANS1_9ROSI</name>
<gene>
    <name evidence="1" type="ORF">V6N12_031778</name>
</gene>
<dbReference type="Proteomes" id="UP001472677">
    <property type="component" value="Unassembled WGS sequence"/>
</dbReference>
<evidence type="ECO:0000313" key="2">
    <source>
        <dbReference type="Proteomes" id="UP001472677"/>
    </source>
</evidence>
<sequence>MVKDCPNLGDTTLVQSPGSIHSIQCGRGLARDGVRASLGYQGRDAIRSTDRADVQALIRYLTDLAIDGRNVTNDMSCTFT</sequence>
<protein>
    <submittedName>
        <fullName evidence="1">Uncharacterized protein</fullName>
    </submittedName>
</protein>
<reference evidence="1 2" key="1">
    <citation type="journal article" date="2024" name="G3 (Bethesda)">
        <title>Genome assembly of Hibiscus sabdariffa L. provides insights into metabolisms of medicinal natural products.</title>
        <authorList>
            <person name="Kim T."/>
        </authorList>
    </citation>
    <scope>NUCLEOTIDE SEQUENCE [LARGE SCALE GENOMIC DNA]</scope>
    <source>
        <strain evidence="1">TK-2024</strain>
        <tissue evidence="1">Old leaves</tissue>
    </source>
</reference>
<organism evidence="1 2">
    <name type="scientific">Hibiscus sabdariffa</name>
    <name type="common">roselle</name>
    <dbReference type="NCBI Taxonomy" id="183260"/>
    <lineage>
        <taxon>Eukaryota</taxon>
        <taxon>Viridiplantae</taxon>
        <taxon>Streptophyta</taxon>
        <taxon>Embryophyta</taxon>
        <taxon>Tracheophyta</taxon>
        <taxon>Spermatophyta</taxon>
        <taxon>Magnoliopsida</taxon>
        <taxon>eudicotyledons</taxon>
        <taxon>Gunneridae</taxon>
        <taxon>Pentapetalae</taxon>
        <taxon>rosids</taxon>
        <taxon>malvids</taxon>
        <taxon>Malvales</taxon>
        <taxon>Malvaceae</taxon>
        <taxon>Malvoideae</taxon>
        <taxon>Hibiscus</taxon>
    </lineage>
</organism>
<evidence type="ECO:0000313" key="1">
    <source>
        <dbReference type="EMBL" id="KAK8494911.1"/>
    </source>
</evidence>
<accession>A0ABR2ANS1</accession>
<dbReference type="EMBL" id="JBBPBM010000488">
    <property type="protein sequence ID" value="KAK8494911.1"/>
    <property type="molecule type" value="Genomic_DNA"/>
</dbReference>
<keyword evidence="2" id="KW-1185">Reference proteome</keyword>